<dbReference type="EMBL" id="JBFXLQ010000005">
    <property type="protein sequence ID" value="KAL2870678.1"/>
    <property type="molecule type" value="Genomic_DNA"/>
</dbReference>
<dbReference type="GeneID" id="98143315"/>
<feature type="region of interest" description="Disordered" evidence="1">
    <location>
        <begin position="84"/>
        <end position="142"/>
    </location>
</feature>
<feature type="compositionally biased region" description="Polar residues" evidence="1">
    <location>
        <begin position="450"/>
        <end position="461"/>
    </location>
</feature>
<organism evidence="2 3">
    <name type="scientific">Aspergillus lucknowensis</name>
    <dbReference type="NCBI Taxonomy" id="176173"/>
    <lineage>
        <taxon>Eukaryota</taxon>
        <taxon>Fungi</taxon>
        <taxon>Dikarya</taxon>
        <taxon>Ascomycota</taxon>
        <taxon>Pezizomycotina</taxon>
        <taxon>Eurotiomycetes</taxon>
        <taxon>Eurotiomycetidae</taxon>
        <taxon>Eurotiales</taxon>
        <taxon>Aspergillaceae</taxon>
        <taxon>Aspergillus</taxon>
        <taxon>Aspergillus subgen. Nidulantes</taxon>
    </lineage>
</organism>
<feature type="compositionally biased region" description="Basic and acidic residues" evidence="1">
    <location>
        <begin position="169"/>
        <end position="179"/>
    </location>
</feature>
<feature type="compositionally biased region" description="Polar residues" evidence="1">
    <location>
        <begin position="584"/>
        <end position="608"/>
    </location>
</feature>
<dbReference type="RefSeq" id="XP_070889657.1">
    <property type="nucleotide sequence ID" value="XM_071028243.1"/>
</dbReference>
<feature type="compositionally biased region" description="Polar residues" evidence="1">
    <location>
        <begin position="384"/>
        <end position="395"/>
    </location>
</feature>
<dbReference type="Proteomes" id="UP001610432">
    <property type="component" value="Unassembled WGS sequence"/>
</dbReference>
<feature type="region of interest" description="Disordered" evidence="1">
    <location>
        <begin position="159"/>
        <end position="274"/>
    </location>
</feature>
<feature type="compositionally biased region" description="Polar residues" evidence="1">
    <location>
        <begin position="159"/>
        <end position="168"/>
    </location>
</feature>
<feature type="region of interest" description="Disordered" evidence="1">
    <location>
        <begin position="527"/>
        <end position="608"/>
    </location>
</feature>
<sequence>MPSRRPTSPLALETCSPLAPGVDDYGLAGSDDELDESRLSARRLRIEKLGEAYLQGRPLFILSASLRGPLNESWVNPWKKDRKKFTGNKNNYDPTDQKVIPETGSLKRKHYHSPNRKAHSKSSATRAESSRPSHARERAHPSDFCSDRVPIWWTTEAGSQSPRFTSKSTDSRWLKKDRIPTGFPNIDPPTSPSAGISSRRVKAKASAHSGSKSDIAEHERVRSRNSLSKQPGQLEPSGSPRPRGNSIPMDRRSPSSNAKQRKGVSPPMNDRQSIYVASSSSQLPKFEYRLKQHETSGTGAGDSIRFNPGDESSKAEAVAPANLPPNRPEIFPPKSQLVCSVEANQTEPRGRHNLGDYLRSSNSSNTIENPSLSNLEKALAETPKNGTTSENNFPSAQPAPANPPIQDNITSLYSIAISKATSNRTEDHSNAQQCSTQAAVLMAQQSFQNDLMSPDQSPVTSTRKRRASQGSKHGSPNQVNITPFHKMNAPDKDFVSRPSNPKTGEAEMISTQYMIDATTPFTFSTEKKAGCGILPSGGDKSRTKKRKTASFAPSSPSESSQADKDDTPSATEQQPTGVGDFCPGSQQSVLPMALTGTTPPTAQEGQGAESFNLSQAIAEAGSWLQQSFEINRDITQCKTTGLPQLHPSGTTH</sequence>
<protein>
    <submittedName>
        <fullName evidence="2">Uncharacterized protein</fullName>
    </submittedName>
</protein>
<feature type="compositionally biased region" description="Pro residues" evidence="1">
    <location>
        <begin position="322"/>
        <end position="331"/>
    </location>
</feature>
<feature type="compositionally biased region" description="Polar residues" evidence="1">
    <location>
        <begin position="359"/>
        <end position="374"/>
    </location>
</feature>
<comment type="caution">
    <text evidence="2">The sequence shown here is derived from an EMBL/GenBank/DDBJ whole genome shotgun (WGS) entry which is preliminary data.</text>
</comment>
<feature type="compositionally biased region" description="Basic residues" evidence="1">
    <location>
        <begin position="106"/>
        <end position="120"/>
    </location>
</feature>
<name>A0ABR4M1I9_9EURO</name>
<feature type="region of interest" description="Disordered" evidence="1">
    <location>
        <begin position="346"/>
        <end position="401"/>
    </location>
</feature>
<gene>
    <name evidence="2" type="ORF">BJX67DRAFT_344363</name>
</gene>
<feature type="compositionally biased region" description="Polar residues" evidence="1">
    <location>
        <begin position="468"/>
        <end position="481"/>
    </location>
</feature>
<evidence type="ECO:0000313" key="3">
    <source>
        <dbReference type="Proteomes" id="UP001610432"/>
    </source>
</evidence>
<feature type="compositionally biased region" description="Basic and acidic residues" evidence="1">
    <location>
        <begin position="128"/>
        <end position="141"/>
    </location>
</feature>
<feature type="region of interest" description="Disordered" evidence="1">
    <location>
        <begin position="450"/>
        <end position="507"/>
    </location>
</feature>
<accession>A0ABR4M1I9</accession>
<evidence type="ECO:0000256" key="1">
    <source>
        <dbReference type="SAM" id="MobiDB-lite"/>
    </source>
</evidence>
<keyword evidence="3" id="KW-1185">Reference proteome</keyword>
<proteinExistence type="predicted"/>
<feature type="region of interest" description="Disordered" evidence="1">
    <location>
        <begin position="293"/>
        <end position="333"/>
    </location>
</feature>
<evidence type="ECO:0000313" key="2">
    <source>
        <dbReference type="EMBL" id="KAL2870678.1"/>
    </source>
</evidence>
<feature type="compositionally biased region" description="Low complexity" evidence="1">
    <location>
        <begin position="549"/>
        <end position="560"/>
    </location>
</feature>
<reference evidence="2 3" key="1">
    <citation type="submission" date="2024-07" db="EMBL/GenBank/DDBJ databases">
        <title>Section-level genome sequencing and comparative genomics of Aspergillus sections Usti and Cavernicolus.</title>
        <authorList>
            <consortium name="Lawrence Berkeley National Laboratory"/>
            <person name="Nybo J.L."/>
            <person name="Vesth T.C."/>
            <person name="Theobald S."/>
            <person name="Frisvad J.C."/>
            <person name="Larsen T.O."/>
            <person name="Kjaerboelling I."/>
            <person name="Rothschild-Mancinelli K."/>
            <person name="Lyhne E.K."/>
            <person name="Kogle M.E."/>
            <person name="Barry K."/>
            <person name="Clum A."/>
            <person name="Na H."/>
            <person name="Ledsgaard L."/>
            <person name="Lin J."/>
            <person name="Lipzen A."/>
            <person name="Kuo A."/>
            <person name="Riley R."/>
            <person name="Mondo S."/>
            <person name="Labutti K."/>
            <person name="Haridas S."/>
            <person name="Pangalinan J."/>
            <person name="Salamov A.A."/>
            <person name="Simmons B.A."/>
            <person name="Magnuson J.K."/>
            <person name="Chen J."/>
            <person name="Drula E."/>
            <person name="Henrissat B."/>
            <person name="Wiebenga A."/>
            <person name="Lubbers R.J."/>
            <person name="Gomes A.C."/>
            <person name="Macurrencykelacurrency M.R."/>
            <person name="Stajich J."/>
            <person name="Grigoriev I.V."/>
            <person name="Mortensen U.H."/>
            <person name="De Vries R.P."/>
            <person name="Baker S.E."/>
            <person name="Andersen M.R."/>
        </authorList>
    </citation>
    <scope>NUCLEOTIDE SEQUENCE [LARGE SCALE GENOMIC DNA]</scope>
    <source>
        <strain evidence="2 3">CBS 449.75</strain>
    </source>
</reference>